<keyword evidence="1" id="KW-0812">Transmembrane</keyword>
<accession>A0ABW7CJ04</accession>
<protein>
    <submittedName>
        <fullName evidence="2">DUF1109 domain-containing protein</fullName>
    </submittedName>
</protein>
<evidence type="ECO:0000313" key="2">
    <source>
        <dbReference type="EMBL" id="MFG6075885.1"/>
    </source>
</evidence>
<feature type="transmembrane region" description="Helical" evidence="1">
    <location>
        <begin position="95"/>
        <end position="111"/>
    </location>
</feature>
<reference evidence="2 3" key="1">
    <citation type="submission" date="2024-07" db="EMBL/GenBank/DDBJ databases">
        <title>Novel bacterial strain Erwinia sp. OPT-41 promoting growth of various crops.</title>
        <authorList>
            <person name="Egorshina A."/>
            <person name="Lukyantsev M.A."/>
            <person name="Golubev S.N."/>
            <person name="Muratova A.Y."/>
            <person name="Bulygina E.A."/>
        </authorList>
    </citation>
    <scope>NUCLEOTIDE SEQUENCE [LARGE SCALE GENOMIC DNA]</scope>
    <source>
        <strain evidence="2 3">OPT-41</strain>
    </source>
</reference>
<comment type="caution">
    <text evidence="2">The sequence shown here is derived from an EMBL/GenBank/DDBJ whole genome shotgun (WGS) entry which is preliminary data.</text>
</comment>
<feature type="transmembrane region" description="Helical" evidence="1">
    <location>
        <begin position="28"/>
        <end position="46"/>
    </location>
</feature>
<name>A0ABW7CJ04_9GAMM</name>
<dbReference type="EMBL" id="JBGCUC010000004">
    <property type="protein sequence ID" value="MFG6075885.1"/>
    <property type="molecule type" value="Genomic_DNA"/>
</dbReference>
<keyword evidence="1" id="KW-1133">Transmembrane helix</keyword>
<keyword evidence="1" id="KW-0472">Membrane</keyword>
<dbReference type="Proteomes" id="UP001605250">
    <property type="component" value="Unassembled WGS sequence"/>
</dbReference>
<evidence type="ECO:0000256" key="1">
    <source>
        <dbReference type="SAM" id="Phobius"/>
    </source>
</evidence>
<dbReference type="RefSeq" id="WP_394148678.1">
    <property type="nucleotide sequence ID" value="NZ_JBGCUC010000004.1"/>
</dbReference>
<feature type="transmembrane region" description="Helical" evidence="1">
    <location>
        <begin position="131"/>
        <end position="149"/>
    </location>
</feature>
<feature type="transmembrane region" description="Helical" evidence="1">
    <location>
        <begin position="189"/>
        <end position="207"/>
    </location>
</feature>
<feature type="transmembrane region" description="Helical" evidence="1">
    <location>
        <begin position="161"/>
        <end position="183"/>
    </location>
</feature>
<feature type="transmembrane region" description="Helical" evidence="1">
    <location>
        <begin position="66"/>
        <end position="88"/>
    </location>
</feature>
<sequence length="214" mass="23205">MRNHDRFIDQLSDSARPVKRLCPTGWRVAAWIALALPCGMVSSWALHSRFTDWSRPDALPALPALLSLLLSFILGSGAMAGAFTLSLAGRPPVRLKWLGLLALIWLALNLGNMTATLPPGGRQFGEGVHCYLFMLSASLPMMVIAVAALHRSRSLYPGKSLALAGGGIAFMSSMLLSLCHQTHLHMLDFIMHLAAGITIIAVTVLAGRRWIRLD</sequence>
<keyword evidence="3" id="KW-1185">Reference proteome</keyword>
<organism evidence="2 3">
    <name type="scientific">Erwinia plantamica</name>
    <dbReference type="NCBI Taxonomy" id="3237104"/>
    <lineage>
        <taxon>Bacteria</taxon>
        <taxon>Pseudomonadati</taxon>
        <taxon>Pseudomonadota</taxon>
        <taxon>Gammaproteobacteria</taxon>
        <taxon>Enterobacterales</taxon>
        <taxon>Erwiniaceae</taxon>
        <taxon>Erwinia</taxon>
    </lineage>
</organism>
<gene>
    <name evidence="2" type="ORF">AB3U87_05835</name>
</gene>
<evidence type="ECO:0000313" key="3">
    <source>
        <dbReference type="Proteomes" id="UP001605250"/>
    </source>
</evidence>
<proteinExistence type="predicted"/>